<accession>A0A2A5B859</accession>
<protein>
    <submittedName>
        <fullName evidence="1">Uncharacterized protein</fullName>
    </submittedName>
</protein>
<name>A0A2A5B859_9GAMM</name>
<dbReference type="AlphaFoldDB" id="A0A2A5B859"/>
<proteinExistence type="predicted"/>
<comment type="caution">
    <text evidence="1">The sequence shown here is derived from an EMBL/GenBank/DDBJ whole genome shotgun (WGS) entry which is preliminary data.</text>
</comment>
<organism evidence="1 2">
    <name type="scientific">SAR86 cluster bacterium</name>
    <dbReference type="NCBI Taxonomy" id="2030880"/>
    <lineage>
        <taxon>Bacteria</taxon>
        <taxon>Pseudomonadati</taxon>
        <taxon>Pseudomonadota</taxon>
        <taxon>Gammaproteobacteria</taxon>
        <taxon>SAR86 cluster</taxon>
    </lineage>
</organism>
<gene>
    <name evidence="1" type="ORF">COA96_02585</name>
</gene>
<sequence length="723" mass="70043">MAITAEQQTSIVQLVVGMVGIAPRPEDLAALAAELEAGSSLVQIAQNIVDLAAYSGDTGLFPNFLPNGIWADNYLTLILGDEVSATTLAAAIAQATADLNAGATRAEVSVATIAALSADTPATGYADAAAALANKTTVAEYYAVNSTAVDANITAMTAAIADVDSVTASVAAGTAAVDDVVAAAAPVQSLIDNLTSANAAKKTFLVEADGDGKATTSTTDAALGGALAGAEGTVDGLVGGAAYAGASDALKAGLLSDQQVLDAGVLTGANTALATALNKTAGTGSVTGLDAAVAALTASITASDAAIEAAALTDVALTEAEGNYDVLNGNGVGTTVATGTGTVAGLIVVSGTTLVLDAGVTEALNPGVTALLAASLANEGADAAAAGALTAANSANDNVENLDTTGARDTELLLVEAIMAFITPATATAPTVAEMTAEQSALNAGIAQLNADLAAVAFDTDDATTTAAHDALTAAAVTAGFITAGQKVTIDGVFATPVLTDQATTDAAAVLSQGSLATNSIGVDFAAAVVAYNGVGTAVTGGMTVATALGLAPLALAANGFATAVGVAQKTISDLAKAVTAEDTLEALIAAGAVLDKAVTAAVTAFTDAGFAAPVTLDSAVKAATTADDLFTTGGIDSQIISFSGDDTLYIGAGLTLNADTTPAKNGDNAVLEVWITGTTSTVITIESSVFGSEAADPEVYTITLTGVAAADVSFADGFVTIG</sequence>
<dbReference type="EMBL" id="NVVJ01000005">
    <property type="protein sequence ID" value="PCJ27757.1"/>
    <property type="molecule type" value="Genomic_DNA"/>
</dbReference>
<evidence type="ECO:0000313" key="2">
    <source>
        <dbReference type="Proteomes" id="UP000218327"/>
    </source>
</evidence>
<dbReference type="Proteomes" id="UP000218327">
    <property type="component" value="Unassembled WGS sequence"/>
</dbReference>
<evidence type="ECO:0000313" key="1">
    <source>
        <dbReference type="EMBL" id="PCJ27757.1"/>
    </source>
</evidence>
<reference evidence="2" key="1">
    <citation type="submission" date="2017-08" db="EMBL/GenBank/DDBJ databases">
        <title>A dynamic microbial community with high functional redundancy inhabits the cold, oxic subseafloor aquifer.</title>
        <authorList>
            <person name="Tully B.J."/>
            <person name="Wheat C.G."/>
            <person name="Glazer B.T."/>
            <person name="Huber J.A."/>
        </authorList>
    </citation>
    <scope>NUCLEOTIDE SEQUENCE [LARGE SCALE GENOMIC DNA]</scope>
</reference>